<dbReference type="EMBL" id="CAVMJV010000030">
    <property type="protein sequence ID" value="CAK5076670.1"/>
    <property type="molecule type" value="Genomic_DNA"/>
</dbReference>
<reference evidence="1" key="1">
    <citation type="submission" date="2023-11" db="EMBL/GenBank/DDBJ databases">
        <authorList>
            <person name="Poullet M."/>
        </authorList>
    </citation>
    <scope>NUCLEOTIDE SEQUENCE</scope>
    <source>
        <strain evidence="1">E1834</strain>
    </source>
</reference>
<evidence type="ECO:0000313" key="2">
    <source>
        <dbReference type="Proteomes" id="UP001497535"/>
    </source>
</evidence>
<protein>
    <submittedName>
        <fullName evidence="1">Uncharacterized protein</fullName>
    </submittedName>
</protein>
<dbReference type="Proteomes" id="UP001497535">
    <property type="component" value="Unassembled WGS sequence"/>
</dbReference>
<accession>A0ACB0ZCP7</accession>
<evidence type="ECO:0000313" key="1">
    <source>
        <dbReference type="EMBL" id="CAK5076670.1"/>
    </source>
</evidence>
<sequence>MYYLTIICPAPLLSFSKWPPSCGHIRVLSIFLLPQLALILLLLCYLVTSGQRYICFSL</sequence>
<comment type="caution">
    <text evidence="1">The sequence shown here is derived from an EMBL/GenBank/DDBJ whole genome shotgun (WGS) entry which is preliminary data.</text>
</comment>
<name>A0ACB0ZCP7_MELEN</name>
<proteinExistence type="predicted"/>
<gene>
    <name evidence="1" type="ORF">MENTE1834_LOCUS23542</name>
</gene>
<organism evidence="1 2">
    <name type="scientific">Meloidogyne enterolobii</name>
    <name type="common">Root-knot nematode worm</name>
    <name type="synonym">Meloidogyne mayaguensis</name>
    <dbReference type="NCBI Taxonomy" id="390850"/>
    <lineage>
        <taxon>Eukaryota</taxon>
        <taxon>Metazoa</taxon>
        <taxon>Ecdysozoa</taxon>
        <taxon>Nematoda</taxon>
        <taxon>Chromadorea</taxon>
        <taxon>Rhabditida</taxon>
        <taxon>Tylenchina</taxon>
        <taxon>Tylenchomorpha</taxon>
        <taxon>Tylenchoidea</taxon>
        <taxon>Meloidogynidae</taxon>
        <taxon>Meloidogyninae</taxon>
        <taxon>Meloidogyne</taxon>
    </lineage>
</organism>
<keyword evidence="2" id="KW-1185">Reference proteome</keyword>